<gene>
    <name evidence="1" type="ORF">MUK42_17989</name>
</gene>
<evidence type="ECO:0000313" key="2">
    <source>
        <dbReference type="Proteomes" id="UP001055439"/>
    </source>
</evidence>
<proteinExistence type="predicted"/>
<evidence type="ECO:0000313" key="1">
    <source>
        <dbReference type="EMBL" id="URE32186.1"/>
    </source>
</evidence>
<keyword evidence="2" id="KW-1185">Reference proteome</keyword>
<dbReference type="EMBL" id="CP097510">
    <property type="protein sequence ID" value="URE32186.1"/>
    <property type="molecule type" value="Genomic_DNA"/>
</dbReference>
<organism evidence="1 2">
    <name type="scientific">Musa troglodytarum</name>
    <name type="common">fe'i banana</name>
    <dbReference type="NCBI Taxonomy" id="320322"/>
    <lineage>
        <taxon>Eukaryota</taxon>
        <taxon>Viridiplantae</taxon>
        <taxon>Streptophyta</taxon>
        <taxon>Embryophyta</taxon>
        <taxon>Tracheophyta</taxon>
        <taxon>Spermatophyta</taxon>
        <taxon>Magnoliopsida</taxon>
        <taxon>Liliopsida</taxon>
        <taxon>Zingiberales</taxon>
        <taxon>Musaceae</taxon>
        <taxon>Musa</taxon>
    </lineage>
</organism>
<dbReference type="AlphaFoldDB" id="A0A9E7HD30"/>
<accession>A0A9E7HD30</accession>
<sequence length="107" mass="12243">MTRTNREMLSINSIREATWNGSRTKFCTTGDVGEEEWTKKLLGKMQLNINVLKYIMISSSSESIYRWLAYKTFLFTMKTVLAINRATFALGGAVIELSVIETEDYSQ</sequence>
<name>A0A9E7HD30_9LILI</name>
<reference evidence="1" key="1">
    <citation type="submission" date="2022-05" db="EMBL/GenBank/DDBJ databases">
        <title>The Musa troglodytarum L. genome provides insights into the mechanism of non-climacteric behaviour and enrichment of carotenoids.</title>
        <authorList>
            <person name="Wang J."/>
        </authorList>
    </citation>
    <scope>NUCLEOTIDE SEQUENCE</scope>
    <source>
        <tissue evidence="1">Leaf</tissue>
    </source>
</reference>
<dbReference type="Proteomes" id="UP001055439">
    <property type="component" value="Chromosome 8"/>
</dbReference>
<protein>
    <submittedName>
        <fullName evidence="1">Uncharacterized protein</fullName>
    </submittedName>
</protein>